<dbReference type="AlphaFoldDB" id="W6PWW5"/>
<dbReference type="OMA" id="QAYCAHE"/>
<protein>
    <submittedName>
        <fullName evidence="1">Genomic scaffold, ProqFM164S01</fullName>
    </submittedName>
</protein>
<keyword evidence="2" id="KW-1185">Reference proteome</keyword>
<accession>W6PWW5</accession>
<name>W6PWW5_PENRF</name>
<dbReference type="OrthoDB" id="76567at2759"/>
<dbReference type="Proteomes" id="UP000030686">
    <property type="component" value="Unassembled WGS sequence"/>
</dbReference>
<gene>
    <name evidence="1" type="ORF">PROQFM164_S01g002062</name>
</gene>
<dbReference type="EMBL" id="HG792015">
    <property type="protein sequence ID" value="CDM28251.1"/>
    <property type="molecule type" value="Genomic_DNA"/>
</dbReference>
<reference evidence="1" key="1">
    <citation type="journal article" date="2014" name="Nat. Commun.">
        <title>Multiple recent horizontal transfers of a large genomic region in cheese making fungi.</title>
        <authorList>
            <person name="Cheeseman K."/>
            <person name="Ropars J."/>
            <person name="Renault P."/>
            <person name="Dupont J."/>
            <person name="Gouzy J."/>
            <person name="Branca A."/>
            <person name="Abraham A.L."/>
            <person name="Ceppi M."/>
            <person name="Conseiller E."/>
            <person name="Debuchy R."/>
            <person name="Malagnac F."/>
            <person name="Goarin A."/>
            <person name="Silar P."/>
            <person name="Lacoste S."/>
            <person name="Sallet E."/>
            <person name="Bensimon A."/>
            <person name="Giraud T."/>
            <person name="Brygoo Y."/>
        </authorList>
    </citation>
    <scope>NUCLEOTIDE SEQUENCE [LARGE SCALE GENOMIC DNA]</scope>
    <source>
        <strain evidence="1">FM164</strain>
    </source>
</reference>
<evidence type="ECO:0000313" key="2">
    <source>
        <dbReference type="Proteomes" id="UP000030686"/>
    </source>
</evidence>
<proteinExistence type="predicted"/>
<organism evidence="1 2">
    <name type="scientific">Penicillium roqueforti (strain FM164)</name>
    <dbReference type="NCBI Taxonomy" id="1365484"/>
    <lineage>
        <taxon>Eukaryota</taxon>
        <taxon>Fungi</taxon>
        <taxon>Dikarya</taxon>
        <taxon>Ascomycota</taxon>
        <taxon>Pezizomycotina</taxon>
        <taxon>Eurotiomycetes</taxon>
        <taxon>Eurotiomycetidae</taxon>
        <taxon>Eurotiales</taxon>
        <taxon>Aspergillaceae</taxon>
        <taxon>Penicillium</taxon>
    </lineage>
</organism>
<sequence length="366" mass="40845">MVGVVDDRSRQLFWLSSPRRFSLSKTFLFLTVYCSTVAFTKTHAESHFIIIVVDAHHRGSAIGLRRMSQSGAVVPARPSLLQGLPAGYAVRVFSQLERLQADAGRILQLLQENKDGNQWLVVLGLSTSTIRKLDDDHSSLGGVEYRFQWEGSTGVIKVVPSHTHDMTTDQVTRSIDDRLSAMRIRSTNRKWAATSTYKPTPTKGKQGDQAFIPPSRCPSPQRPAGWPTFVIETGVSESLPRLREDAKWWLAASSGDVRIVLVISIKRTSVYFEKWQLAPSNAPRPLTRAYIDTLRLQGPHIPPLFQQPATIQQAYSAHEVEVTPTGIEGTPMILPFAALYDRDPGRGEVDVVLDPQDFRDITSILF</sequence>
<evidence type="ECO:0000313" key="1">
    <source>
        <dbReference type="EMBL" id="CDM28251.1"/>
    </source>
</evidence>